<evidence type="ECO:0000313" key="2">
    <source>
        <dbReference type="Proteomes" id="UP001519332"/>
    </source>
</evidence>
<evidence type="ECO:0000313" key="1">
    <source>
        <dbReference type="EMBL" id="MBP2323034.1"/>
    </source>
</evidence>
<protein>
    <submittedName>
        <fullName evidence="1">Uncharacterized protein</fullName>
    </submittedName>
</protein>
<dbReference type="Proteomes" id="UP001519332">
    <property type="component" value="Unassembled WGS sequence"/>
</dbReference>
<reference evidence="1 2" key="1">
    <citation type="submission" date="2021-03" db="EMBL/GenBank/DDBJ databases">
        <title>Sequencing the genomes of 1000 actinobacteria strains.</title>
        <authorList>
            <person name="Klenk H.-P."/>
        </authorList>
    </citation>
    <scope>NUCLEOTIDE SEQUENCE [LARGE SCALE GENOMIC DNA]</scope>
    <source>
        <strain evidence="1 2">DSM 46670</strain>
    </source>
</reference>
<dbReference type="EMBL" id="JAGINW010000001">
    <property type="protein sequence ID" value="MBP2323034.1"/>
    <property type="molecule type" value="Genomic_DNA"/>
</dbReference>
<comment type="caution">
    <text evidence="1">The sequence shown here is derived from an EMBL/GenBank/DDBJ whole genome shotgun (WGS) entry which is preliminary data.</text>
</comment>
<sequence length="91" mass="9753">MIDKRDSLGRAVADAFVLHEDDPALAACPSEPVDIGHVLIGRNAVHLREGLQAQPLGTEKIGYLPPAEAAIKEQRGQAVWMPGRHVKPQAG</sequence>
<organism evidence="1 2">
    <name type="scientific">Kibdelosporangium banguiense</name>
    <dbReference type="NCBI Taxonomy" id="1365924"/>
    <lineage>
        <taxon>Bacteria</taxon>
        <taxon>Bacillati</taxon>
        <taxon>Actinomycetota</taxon>
        <taxon>Actinomycetes</taxon>
        <taxon>Pseudonocardiales</taxon>
        <taxon>Pseudonocardiaceae</taxon>
        <taxon>Kibdelosporangium</taxon>
    </lineage>
</organism>
<proteinExistence type="predicted"/>
<gene>
    <name evidence="1" type="ORF">JOF56_003419</name>
</gene>
<name>A0ABS4TGB6_9PSEU</name>
<accession>A0ABS4TGB6</accession>
<keyword evidence="2" id="KW-1185">Reference proteome</keyword>